<dbReference type="InterPro" id="IPR011006">
    <property type="entry name" value="CheY-like_superfamily"/>
</dbReference>
<evidence type="ECO:0000259" key="3">
    <source>
        <dbReference type="PROSITE" id="PS50930"/>
    </source>
</evidence>
<evidence type="ECO:0000313" key="5">
    <source>
        <dbReference type="Proteomes" id="UP001207742"/>
    </source>
</evidence>
<dbReference type="PROSITE" id="PS50110">
    <property type="entry name" value="RESPONSE_REGULATORY"/>
    <property type="match status" value="1"/>
</dbReference>
<sequence length="243" mass="27671">MFTCLIISNSEAVIRLLCAYTKQTAGLTLYHMVTCLQDATAVMENRPVAPDIILLDIDEALTTAVAAFATIHTNIVFISAHREYAVDAFDENALDYLLLPFTYERFLKAIHKVKERAIVKSLLTGRGMTDKYFFSQSEVKGNMIKIVYDDIVYIEARANYLKVQLWEESHLIYFTMKEMESQLYPRAFIRVHKSFIVNIEKIKVVKGNLVLLENGMTVAIGASYRQPLMERISAQLVSSKRLG</sequence>
<dbReference type="Gene3D" id="3.40.50.2300">
    <property type="match status" value="1"/>
</dbReference>
<feature type="domain" description="HTH LytTR-type" evidence="3">
    <location>
        <begin position="139"/>
        <end position="234"/>
    </location>
</feature>
<dbReference type="PROSITE" id="PS50930">
    <property type="entry name" value="HTH_LYTTR"/>
    <property type="match status" value="1"/>
</dbReference>
<dbReference type="InterPro" id="IPR046947">
    <property type="entry name" value="LytR-like"/>
</dbReference>
<dbReference type="Proteomes" id="UP001207742">
    <property type="component" value="Unassembled WGS sequence"/>
</dbReference>
<comment type="caution">
    <text evidence="4">The sequence shown here is derived from an EMBL/GenBank/DDBJ whole genome shotgun (WGS) entry which is preliminary data.</text>
</comment>
<protein>
    <submittedName>
        <fullName evidence="4">LytTR family DNA-binding domain-containing protein</fullName>
    </submittedName>
</protein>
<dbReference type="PANTHER" id="PTHR37299">
    <property type="entry name" value="TRANSCRIPTIONAL REGULATOR-RELATED"/>
    <property type="match status" value="1"/>
</dbReference>
<evidence type="ECO:0000256" key="1">
    <source>
        <dbReference type="PROSITE-ProRule" id="PRU00169"/>
    </source>
</evidence>
<proteinExistence type="predicted"/>
<dbReference type="InterPro" id="IPR007492">
    <property type="entry name" value="LytTR_DNA-bd_dom"/>
</dbReference>
<keyword evidence="4" id="KW-0238">DNA-binding</keyword>
<evidence type="ECO:0000313" key="4">
    <source>
        <dbReference type="EMBL" id="MCW3483187.1"/>
    </source>
</evidence>
<reference evidence="4 5" key="1">
    <citation type="submission" date="2022-10" db="EMBL/GenBank/DDBJ databases">
        <title>Chitinophaga nivalis PC15 sp. nov., isolated from Pyeongchang county, South Korea.</title>
        <authorList>
            <person name="Trinh H.N."/>
        </authorList>
    </citation>
    <scope>NUCLEOTIDE SEQUENCE [LARGE SCALE GENOMIC DNA]</scope>
    <source>
        <strain evidence="4 5">PC14</strain>
    </source>
</reference>
<evidence type="ECO:0000259" key="2">
    <source>
        <dbReference type="PROSITE" id="PS50110"/>
    </source>
</evidence>
<keyword evidence="5" id="KW-1185">Reference proteome</keyword>
<dbReference type="Gene3D" id="2.40.50.1020">
    <property type="entry name" value="LytTr DNA-binding domain"/>
    <property type="match status" value="1"/>
</dbReference>
<dbReference type="GO" id="GO:0003677">
    <property type="term" value="F:DNA binding"/>
    <property type="evidence" value="ECO:0007669"/>
    <property type="project" value="UniProtKB-KW"/>
</dbReference>
<dbReference type="InterPro" id="IPR001789">
    <property type="entry name" value="Sig_transdc_resp-reg_receiver"/>
</dbReference>
<feature type="domain" description="Response regulatory" evidence="2">
    <location>
        <begin position="3"/>
        <end position="114"/>
    </location>
</feature>
<feature type="modified residue" description="4-aspartylphosphate" evidence="1">
    <location>
        <position position="56"/>
    </location>
</feature>
<dbReference type="EMBL" id="JAPDNS010000001">
    <property type="protein sequence ID" value="MCW3483187.1"/>
    <property type="molecule type" value="Genomic_DNA"/>
</dbReference>
<dbReference type="SMART" id="SM00850">
    <property type="entry name" value="LytTR"/>
    <property type="match status" value="1"/>
</dbReference>
<dbReference type="PANTHER" id="PTHR37299:SF1">
    <property type="entry name" value="STAGE 0 SPORULATION PROTEIN A HOMOLOG"/>
    <property type="match status" value="1"/>
</dbReference>
<name>A0ABT3IGW4_9BACT</name>
<organism evidence="4 5">
    <name type="scientific">Chitinophaga nivalis</name>
    <dbReference type="NCBI Taxonomy" id="2991709"/>
    <lineage>
        <taxon>Bacteria</taxon>
        <taxon>Pseudomonadati</taxon>
        <taxon>Bacteroidota</taxon>
        <taxon>Chitinophagia</taxon>
        <taxon>Chitinophagales</taxon>
        <taxon>Chitinophagaceae</taxon>
        <taxon>Chitinophaga</taxon>
    </lineage>
</organism>
<dbReference type="SUPFAM" id="SSF52172">
    <property type="entry name" value="CheY-like"/>
    <property type="match status" value="1"/>
</dbReference>
<gene>
    <name evidence="4" type="ORF">OL497_04745</name>
</gene>
<keyword evidence="1" id="KW-0597">Phosphoprotein</keyword>
<dbReference type="Pfam" id="PF04397">
    <property type="entry name" value="LytTR"/>
    <property type="match status" value="1"/>
</dbReference>
<accession>A0ABT3IGW4</accession>
<dbReference type="SMART" id="SM00448">
    <property type="entry name" value="REC"/>
    <property type="match status" value="1"/>
</dbReference>
<dbReference type="RefSeq" id="WP_264728255.1">
    <property type="nucleotide sequence ID" value="NZ_JAPDNR010000001.1"/>
</dbReference>